<evidence type="ECO:0000256" key="11">
    <source>
        <dbReference type="SAM" id="Coils"/>
    </source>
</evidence>
<accession>A0A248JQX7</accession>
<evidence type="ECO:0000256" key="3">
    <source>
        <dbReference type="ARBA" id="ARBA00020392"/>
    </source>
</evidence>
<evidence type="ECO:0000256" key="2">
    <source>
        <dbReference type="ARBA" id="ARBA00010004"/>
    </source>
</evidence>
<keyword evidence="11" id="KW-0175">Coiled coil</keyword>
<evidence type="ECO:0000256" key="5">
    <source>
        <dbReference type="ARBA" id="ARBA00022475"/>
    </source>
</evidence>
<protein>
    <recommendedName>
        <fullName evidence="3">Flagellar FliJ protein</fullName>
    </recommendedName>
</protein>
<keyword evidence="4" id="KW-0813">Transport</keyword>
<evidence type="ECO:0000313" key="12">
    <source>
        <dbReference type="EMBL" id="ASG20936.1"/>
    </source>
</evidence>
<dbReference type="GO" id="GO:0015031">
    <property type="term" value="P:protein transport"/>
    <property type="evidence" value="ECO:0007669"/>
    <property type="project" value="UniProtKB-KW"/>
</dbReference>
<dbReference type="RefSeq" id="WP_088871733.1">
    <property type="nucleotide sequence ID" value="NZ_CP022110.1"/>
</dbReference>
<evidence type="ECO:0000256" key="9">
    <source>
        <dbReference type="ARBA" id="ARBA00023136"/>
    </source>
</evidence>
<evidence type="ECO:0000256" key="10">
    <source>
        <dbReference type="ARBA" id="ARBA00023225"/>
    </source>
</evidence>
<keyword evidence="5" id="KW-1003">Cell membrane</keyword>
<gene>
    <name evidence="12" type="ORF">Y958_08980</name>
</gene>
<evidence type="ECO:0000256" key="6">
    <source>
        <dbReference type="ARBA" id="ARBA00022500"/>
    </source>
</evidence>
<dbReference type="Pfam" id="PF02050">
    <property type="entry name" value="FliJ"/>
    <property type="match status" value="1"/>
</dbReference>
<evidence type="ECO:0000256" key="4">
    <source>
        <dbReference type="ARBA" id="ARBA00022448"/>
    </source>
</evidence>
<keyword evidence="7" id="KW-1005">Bacterial flagellum biogenesis</keyword>
<proteinExistence type="inferred from homology"/>
<name>A0A248JQX7_9PROT</name>
<dbReference type="AlphaFoldDB" id="A0A248JQX7"/>
<comment type="subcellular location">
    <subcellularLocation>
        <location evidence="1">Cell membrane</location>
        <topology evidence="1">Peripheral membrane protein</topology>
        <orientation evidence="1">Cytoplasmic side</orientation>
    </subcellularLocation>
</comment>
<evidence type="ECO:0000313" key="13">
    <source>
        <dbReference type="Proteomes" id="UP000197153"/>
    </source>
</evidence>
<evidence type="ECO:0000256" key="7">
    <source>
        <dbReference type="ARBA" id="ARBA00022795"/>
    </source>
</evidence>
<feature type="coiled-coil region" evidence="11">
    <location>
        <begin position="71"/>
        <end position="105"/>
    </location>
</feature>
<keyword evidence="8" id="KW-0653">Protein transport</keyword>
<dbReference type="GO" id="GO:0044781">
    <property type="term" value="P:bacterial-type flagellum organization"/>
    <property type="evidence" value="ECO:0007669"/>
    <property type="project" value="UniProtKB-KW"/>
</dbReference>
<evidence type="ECO:0000256" key="8">
    <source>
        <dbReference type="ARBA" id="ARBA00022927"/>
    </source>
</evidence>
<dbReference type="KEGG" id="nao:Y958_08980"/>
<dbReference type="GO" id="GO:0071973">
    <property type="term" value="P:bacterial-type flagellum-dependent cell motility"/>
    <property type="evidence" value="ECO:0007669"/>
    <property type="project" value="InterPro"/>
</dbReference>
<sequence length="145" mass="17156">MKSLKALIRLHKNQVDDKRRHLTQLRDQEDRLTLQRQQFEAQVEMERQLSGTSVDMAMAFASYLPQIKLRRNAMETARQQLMIAMQRAEEDLAQAFQELKRFELAEEERIRKEKAELARKEAMMLDEVAAQRHLRQQEEGGMGEE</sequence>
<dbReference type="InterPro" id="IPR012823">
    <property type="entry name" value="Flagell_FliJ"/>
</dbReference>
<keyword evidence="13" id="KW-1185">Reference proteome</keyword>
<dbReference type="GO" id="GO:0009288">
    <property type="term" value="C:bacterial-type flagellum"/>
    <property type="evidence" value="ECO:0007669"/>
    <property type="project" value="InterPro"/>
</dbReference>
<keyword evidence="6" id="KW-0145">Chemotaxis</keyword>
<evidence type="ECO:0000256" key="1">
    <source>
        <dbReference type="ARBA" id="ARBA00004413"/>
    </source>
</evidence>
<dbReference type="Proteomes" id="UP000197153">
    <property type="component" value="Chromosome 1"/>
</dbReference>
<reference evidence="12 13" key="1">
    <citation type="submission" date="2017-06" db="EMBL/GenBank/DDBJ databases">
        <title>Complete genome sequence of Nitrospirillum amazonense strain CBAmC, an endophytic nitrogen-fixing and plant growth-promoting bacterium, isolated from sugarcane.</title>
        <authorList>
            <person name="Schwab S."/>
            <person name="dos Santos Teixeira K.R."/>
            <person name="Simoes Araujo J.L."/>
            <person name="Soares Vidal M."/>
            <person name="Borges de Freitas H.R."/>
            <person name="Rivello Crivelaro A.L."/>
            <person name="Bueno de Camargo Nunes A."/>
            <person name="dos Santos C.M."/>
            <person name="Palmeira da Silva Rosa D."/>
            <person name="da Silva Padilha D."/>
            <person name="da Silva E."/>
            <person name="Araujo Terra L."/>
            <person name="Soares Mendes V."/>
            <person name="Farinelli L."/>
            <person name="Magalhaes Cruz L."/>
            <person name="Baldani J.I."/>
        </authorList>
    </citation>
    <scope>NUCLEOTIDE SEQUENCE [LARGE SCALE GENOMIC DNA]</scope>
    <source>
        <strain evidence="12 13">CBAmC</strain>
    </source>
</reference>
<dbReference type="EMBL" id="CP022110">
    <property type="protein sequence ID" value="ASG20936.1"/>
    <property type="molecule type" value="Genomic_DNA"/>
</dbReference>
<dbReference type="GO" id="GO:0005886">
    <property type="term" value="C:plasma membrane"/>
    <property type="evidence" value="ECO:0007669"/>
    <property type="project" value="UniProtKB-SubCell"/>
</dbReference>
<keyword evidence="9" id="KW-0472">Membrane</keyword>
<comment type="similarity">
    <text evidence="2">Belongs to the FliJ family.</text>
</comment>
<dbReference type="GO" id="GO:0006935">
    <property type="term" value="P:chemotaxis"/>
    <property type="evidence" value="ECO:0007669"/>
    <property type="project" value="UniProtKB-KW"/>
</dbReference>
<dbReference type="InterPro" id="IPR053716">
    <property type="entry name" value="Flag_assembly_chemotaxis_eff"/>
</dbReference>
<organism evidence="12 13">
    <name type="scientific">Nitrospirillum viridazoti CBAmc</name>
    <dbReference type="NCBI Taxonomy" id="1441467"/>
    <lineage>
        <taxon>Bacteria</taxon>
        <taxon>Pseudomonadati</taxon>
        <taxon>Pseudomonadota</taxon>
        <taxon>Alphaproteobacteria</taxon>
        <taxon>Rhodospirillales</taxon>
        <taxon>Azospirillaceae</taxon>
        <taxon>Nitrospirillum</taxon>
        <taxon>Nitrospirillum viridazoti</taxon>
    </lineage>
</organism>
<keyword evidence="10" id="KW-1006">Bacterial flagellum protein export</keyword>
<dbReference type="Gene3D" id="1.10.287.1700">
    <property type="match status" value="1"/>
</dbReference>
<feature type="coiled-coil region" evidence="11">
    <location>
        <begin position="8"/>
        <end position="42"/>
    </location>
</feature>